<evidence type="ECO:0000313" key="2">
    <source>
        <dbReference type="EMBL" id="BDQ35882.1"/>
    </source>
</evidence>
<keyword evidence="3" id="KW-1185">Reference proteome</keyword>
<sequence length="101" mass="11618">MKGIEKLSPQEVIDRVSPEPNPCAEPKEVYDVGEVLRKIDPDFDEFPLYRWTENEEIKRFVFFLHNGELANGTMDLGRAYAHIMNGCVMASTLWVYNPKIG</sequence>
<proteinExistence type="predicted"/>
<accession>A0ABM8AWH4</accession>
<gene>
    <name evidence="2" type="ORF">SYK_02420</name>
</gene>
<reference evidence="2 3" key="1">
    <citation type="submission" date="2022-08" db="EMBL/GenBank/DDBJ databases">
        <title>Genome Sequence of the sulphate-reducing bacterium, Pseudodesulfovibrio sp. SYK.</title>
        <authorList>
            <person name="Kondo R."/>
            <person name="Kataoka T."/>
        </authorList>
    </citation>
    <scope>NUCLEOTIDE SEQUENCE [LARGE SCALE GENOMIC DNA]</scope>
    <source>
        <strain evidence="2 3">SYK</strain>
    </source>
</reference>
<dbReference type="Proteomes" id="UP001317742">
    <property type="component" value="Chromosome"/>
</dbReference>
<dbReference type="EMBL" id="AP026709">
    <property type="protein sequence ID" value="BDQ35882.1"/>
    <property type="molecule type" value="Genomic_DNA"/>
</dbReference>
<evidence type="ECO:0000256" key="1">
    <source>
        <dbReference type="SAM" id="MobiDB-lite"/>
    </source>
</evidence>
<dbReference type="RefSeq" id="WP_281761811.1">
    <property type="nucleotide sequence ID" value="NZ_AP026709.1"/>
</dbReference>
<name>A0ABM8AWH4_9BACT</name>
<feature type="region of interest" description="Disordered" evidence="1">
    <location>
        <begin position="1"/>
        <end position="25"/>
    </location>
</feature>
<protein>
    <submittedName>
        <fullName evidence="2">Uncharacterized protein</fullName>
    </submittedName>
</protein>
<organism evidence="2 3">
    <name type="scientific">Pseudodesulfovibrio nedwellii</name>
    <dbReference type="NCBI Taxonomy" id="2973072"/>
    <lineage>
        <taxon>Bacteria</taxon>
        <taxon>Pseudomonadati</taxon>
        <taxon>Thermodesulfobacteriota</taxon>
        <taxon>Desulfovibrionia</taxon>
        <taxon>Desulfovibrionales</taxon>
        <taxon>Desulfovibrionaceae</taxon>
    </lineage>
</organism>
<evidence type="ECO:0000313" key="3">
    <source>
        <dbReference type="Proteomes" id="UP001317742"/>
    </source>
</evidence>